<feature type="binding site" evidence="3">
    <location>
        <position position="279"/>
    </location>
    <ligand>
        <name>CTP</name>
        <dbReference type="ChEBI" id="CHEBI:37563"/>
    </ligand>
</feature>
<dbReference type="NCBIfam" id="TIGR00521">
    <property type="entry name" value="coaBC_dfp"/>
    <property type="match status" value="1"/>
</dbReference>
<feature type="binding site" evidence="3">
    <location>
        <begin position="305"/>
        <end position="308"/>
    </location>
    <ligand>
        <name>CTP</name>
        <dbReference type="ChEBI" id="CHEBI:37563"/>
    </ligand>
</feature>
<feature type="domain" description="Flavoprotein" evidence="5">
    <location>
        <begin position="8"/>
        <end position="178"/>
    </location>
</feature>
<feature type="region of interest" description="Phosphopantothenoylcysteine decarboxylase" evidence="3">
    <location>
        <begin position="1"/>
        <end position="190"/>
    </location>
</feature>
<comment type="caution">
    <text evidence="7">The sequence shown here is derived from an EMBL/GenBank/DDBJ whole genome shotgun (WGS) entry which is preliminary data.</text>
</comment>
<gene>
    <name evidence="3 7" type="primary">coaBC</name>
    <name evidence="7" type="ORF">G7Y82_19810</name>
</gene>
<organism evidence="7 8">
    <name type="scientific">Solimonas marina</name>
    <dbReference type="NCBI Taxonomy" id="2714601"/>
    <lineage>
        <taxon>Bacteria</taxon>
        <taxon>Pseudomonadati</taxon>
        <taxon>Pseudomonadota</taxon>
        <taxon>Gammaproteobacteria</taxon>
        <taxon>Nevskiales</taxon>
        <taxon>Nevskiaceae</taxon>
        <taxon>Solimonas</taxon>
    </lineage>
</organism>
<keyword evidence="1 3" id="KW-0210">Decarboxylase</keyword>
<name>A0A970B834_9GAMM</name>
<keyword evidence="2 3" id="KW-0456">Lyase</keyword>
<dbReference type="GO" id="GO:0010181">
    <property type="term" value="F:FMN binding"/>
    <property type="evidence" value="ECO:0007669"/>
    <property type="project" value="UniProtKB-UniRule"/>
</dbReference>
<keyword evidence="8" id="KW-1185">Reference proteome</keyword>
<feature type="domain" description="DNA/pantothenate metabolism flavoprotein C-terminal" evidence="6">
    <location>
        <begin position="186"/>
        <end position="393"/>
    </location>
</feature>
<dbReference type="EMBL" id="JAAVXB010000016">
    <property type="protein sequence ID" value="NKF24563.1"/>
    <property type="molecule type" value="Genomic_DNA"/>
</dbReference>
<dbReference type="PANTHER" id="PTHR14359">
    <property type="entry name" value="HOMO-OLIGOMERIC FLAVIN CONTAINING CYS DECARBOXYLASE FAMILY"/>
    <property type="match status" value="1"/>
</dbReference>
<accession>A0A970B834</accession>
<protein>
    <recommendedName>
        <fullName evidence="3">Coenzyme A biosynthesis bifunctional protein CoaBC</fullName>
    </recommendedName>
    <alternativeName>
        <fullName evidence="3">DNA/pantothenate metabolism flavoprotein</fullName>
    </alternativeName>
    <alternativeName>
        <fullName evidence="3">Phosphopantothenoylcysteine synthetase/decarboxylase</fullName>
        <shortName evidence="3">PPCS-PPCDC</shortName>
    </alternativeName>
    <domain>
        <recommendedName>
            <fullName evidence="3">Phosphopantothenoylcysteine decarboxylase</fullName>
            <shortName evidence="3">PPC decarboxylase</shortName>
            <shortName evidence="3">PPC-DC</shortName>
            <ecNumber evidence="3">4.1.1.36</ecNumber>
        </recommendedName>
        <alternativeName>
            <fullName evidence="3">CoaC</fullName>
        </alternativeName>
    </domain>
    <domain>
        <recommendedName>
            <fullName evidence="3">Phosphopantothenate--cysteine ligase</fullName>
            <ecNumber evidence="3">6.3.2.5</ecNumber>
        </recommendedName>
        <alternativeName>
            <fullName evidence="3">CoaB</fullName>
        </alternativeName>
        <alternativeName>
            <fullName evidence="3">Phosphopantothenoylcysteine synthetase</fullName>
            <shortName evidence="3">PPC synthetase</shortName>
            <shortName evidence="3">PPC-S</shortName>
        </alternativeName>
    </domain>
</protein>
<feature type="binding site" evidence="3">
    <location>
        <position position="341"/>
    </location>
    <ligand>
        <name>CTP</name>
        <dbReference type="ChEBI" id="CHEBI:37563"/>
    </ligand>
</feature>
<evidence type="ECO:0000256" key="3">
    <source>
        <dbReference type="HAMAP-Rule" id="MF_02225"/>
    </source>
</evidence>
<feature type="binding site" evidence="3">
    <location>
        <position position="289"/>
    </location>
    <ligand>
        <name>CTP</name>
        <dbReference type="ChEBI" id="CHEBI:37563"/>
    </ligand>
</feature>
<dbReference type="Gene3D" id="3.40.50.10300">
    <property type="entry name" value="CoaB-like"/>
    <property type="match status" value="1"/>
</dbReference>
<dbReference type="Proteomes" id="UP000653472">
    <property type="component" value="Unassembled WGS sequence"/>
</dbReference>
<comment type="pathway">
    <text evidence="3 4">Cofactor biosynthesis; coenzyme A biosynthesis; CoA from (R)-pantothenate: step 3/5.</text>
</comment>
<keyword evidence="3 4" id="KW-0288">FMN</keyword>
<feature type="region of interest" description="Phosphopantothenate--cysteine ligase" evidence="3">
    <location>
        <begin position="191"/>
        <end position="399"/>
    </location>
</feature>
<comment type="pathway">
    <text evidence="3 4">Cofactor biosynthesis; coenzyme A biosynthesis; CoA from (R)-pantothenate: step 2/5.</text>
</comment>
<dbReference type="GO" id="GO:0046872">
    <property type="term" value="F:metal ion binding"/>
    <property type="evidence" value="ECO:0007669"/>
    <property type="project" value="UniProtKB-KW"/>
</dbReference>
<feature type="active site" description="Proton donor" evidence="3">
    <location>
        <position position="159"/>
    </location>
</feature>
<dbReference type="HAMAP" id="MF_02225">
    <property type="entry name" value="CoaBC"/>
    <property type="match status" value="1"/>
</dbReference>
<sequence length="399" mass="42172">MPNLTNRRILLGVSGGIAAYKAADLVRRLKEAGAEVQVVMTAGAQEFVTPLTFQALSGREVHTSLLDPKAEAAMGHIELARWPDLILIAPASADVMAKLAHGLADDLLSTLCLATDKPIAVAPAMNRLMWAHPATQANAATLAARGIQLLGPGAGSQACGEVGDGRMWEPLQIREAVAQRFADGPLRGLHAVLTAGPTREPIDPVRYISNRSSGKMGYALAASLQALGARVTLISGPTNLPTPAGVARVDVETAADLLEHSLQLAADAQIFIGAAAVADYRVDAPADEKIKKNDAAMSLALSRNPDVIAAVRERYPDLFVVGFAAETEKLAEHARGKLERKKLDMIAANWVGRGRAFDRDDNALSVFWAGGERELPQASKAAIARDLGALIAERYGARA</sequence>
<keyword evidence="3" id="KW-0511">Multifunctional enzyme</keyword>
<dbReference type="EC" id="6.3.2.5" evidence="3"/>
<dbReference type="InterPro" id="IPR007085">
    <property type="entry name" value="DNA/pantothenate-metab_flavo_C"/>
</dbReference>
<comment type="function">
    <text evidence="4">Catalyzes two steps in the biosynthesis of coenzyme A. In the first step cysteine is conjugated to 4'-phosphopantothenate to form 4-phosphopantothenoylcysteine, in the latter compound is decarboxylated to form 4'-phosphopantotheine.</text>
</comment>
<comment type="cofactor">
    <cofactor evidence="3">
        <name>Mg(2+)</name>
        <dbReference type="ChEBI" id="CHEBI:18420"/>
    </cofactor>
</comment>
<dbReference type="EC" id="4.1.1.36" evidence="3"/>
<dbReference type="Pfam" id="PF02441">
    <property type="entry name" value="Flavoprotein"/>
    <property type="match status" value="1"/>
</dbReference>
<dbReference type="SUPFAM" id="SSF52507">
    <property type="entry name" value="Homo-oligomeric flavin-containing Cys decarboxylases, HFCD"/>
    <property type="match status" value="1"/>
</dbReference>
<dbReference type="InterPro" id="IPR003382">
    <property type="entry name" value="Flavoprotein"/>
</dbReference>
<keyword evidence="3 4" id="KW-0436">Ligase</keyword>
<dbReference type="InterPro" id="IPR035929">
    <property type="entry name" value="CoaB-like_sf"/>
</dbReference>
<evidence type="ECO:0000256" key="2">
    <source>
        <dbReference type="ARBA" id="ARBA00023239"/>
    </source>
</evidence>
<dbReference type="Gene3D" id="3.40.50.1950">
    <property type="entry name" value="Flavin prenyltransferase-like"/>
    <property type="match status" value="1"/>
</dbReference>
<dbReference type="GO" id="GO:0004632">
    <property type="term" value="F:phosphopantothenate--cysteine ligase activity"/>
    <property type="evidence" value="ECO:0007669"/>
    <property type="project" value="UniProtKB-UniRule"/>
</dbReference>
<evidence type="ECO:0000313" key="7">
    <source>
        <dbReference type="EMBL" id="NKF24563.1"/>
    </source>
</evidence>
<proteinExistence type="inferred from homology"/>
<dbReference type="PANTHER" id="PTHR14359:SF6">
    <property type="entry name" value="PHOSPHOPANTOTHENOYLCYSTEINE DECARBOXYLASE"/>
    <property type="match status" value="1"/>
</dbReference>
<feature type="binding site" evidence="3">
    <location>
        <position position="337"/>
    </location>
    <ligand>
        <name>CTP</name>
        <dbReference type="ChEBI" id="CHEBI:37563"/>
    </ligand>
</feature>
<dbReference type="GO" id="GO:0015937">
    <property type="term" value="P:coenzyme A biosynthetic process"/>
    <property type="evidence" value="ECO:0007669"/>
    <property type="project" value="UniProtKB-UniRule"/>
</dbReference>
<dbReference type="InterPro" id="IPR036551">
    <property type="entry name" value="Flavin_trans-like"/>
</dbReference>
<keyword evidence="3" id="KW-0460">Magnesium</keyword>
<dbReference type="AlphaFoldDB" id="A0A970B834"/>
<evidence type="ECO:0000256" key="1">
    <source>
        <dbReference type="ARBA" id="ARBA00022793"/>
    </source>
</evidence>
<keyword evidence="3 4" id="KW-0285">Flavoprotein</keyword>
<dbReference type="Pfam" id="PF04127">
    <property type="entry name" value="DFP"/>
    <property type="match status" value="1"/>
</dbReference>
<comment type="catalytic activity">
    <reaction evidence="3 4">
        <text>N-[(R)-4-phosphopantothenoyl]-L-cysteine + H(+) = (R)-4'-phosphopantetheine + CO2</text>
        <dbReference type="Rhea" id="RHEA:16793"/>
        <dbReference type="ChEBI" id="CHEBI:15378"/>
        <dbReference type="ChEBI" id="CHEBI:16526"/>
        <dbReference type="ChEBI" id="CHEBI:59458"/>
        <dbReference type="ChEBI" id="CHEBI:61723"/>
        <dbReference type="EC" id="4.1.1.36"/>
    </reaction>
</comment>
<reference evidence="7" key="1">
    <citation type="submission" date="2020-03" db="EMBL/GenBank/DDBJ databases">
        <title>Solimonas marina sp. nov., isolated from deep seawater of the Pacific Ocean.</title>
        <authorList>
            <person name="Liu X."/>
            <person name="Lai Q."/>
            <person name="Sun F."/>
            <person name="Gai Y."/>
            <person name="Li G."/>
            <person name="Shao Z."/>
        </authorList>
    </citation>
    <scope>NUCLEOTIDE SEQUENCE</scope>
    <source>
        <strain evidence="7">C16B3</strain>
    </source>
</reference>
<evidence type="ECO:0000256" key="4">
    <source>
        <dbReference type="RuleBase" id="RU364078"/>
    </source>
</evidence>
<comment type="similarity">
    <text evidence="3 4">In the N-terminal section; belongs to the HFCD (homo-oligomeric flavin containing Cys decarboxylase) superfamily.</text>
</comment>
<feature type="binding site" evidence="3">
    <location>
        <position position="323"/>
    </location>
    <ligand>
        <name>CTP</name>
        <dbReference type="ChEBI" id="CHEBI:37563"/>
    </ligand>
</feature>
<comment type="caution">
    <text evidence="3">Lacks conserved residue(s) required for the propagation of feature annotation.</text>
</comment>
<evidence type="ECO:0000259" key="6">
    <source>
        <dbReference type="Pfam" id="PF04127"/>
    </source>
</evidence>
<dbReference type="GO" id="GO:0071513">
    <property type="term" value="C:phosphopantothenoylcysteine decarboxylase complex"/>
    <property type="evidence" value="ECO:0007669"/>
    <property type="project" value="TreeGrafter"/>
</dbReference>
<keyword evidence="3" id="KW-0479">Metal-binding</keyword>
<comment type="similarity">
    <text evidence="3 4">In the C-terminal section; belongs to the PPC synthetase family.</text>
</comment>
<dbReference type="SUPFAM" id="SSF102645">
    <property type="entry name" value="CoaB-like"/>
    <property type="match status" value="1"/>
</dbReference>
<comment type="cofactor">
    <cofactor evidence="3">
        <name>FMN</name>
        <dbReference type="ChEBI" id="CHEBI:58210"/>
    </cofactor>
    <text evidence="3">Binds 1 FMN per subunit.</text>
</comment>
<dbReference type="InterPro" id="IPR005252">
    <property type="entry name" value="CoaBC"/>
</dbReference>
<dbReference type="GO" id="GO:0015941">
    <property type="term" value="P:pantothenate catabolic process"/>
    <property type="evidence" value="ECO:0007669"/>
    <property type="project" value="InterPro"/>
</dbReference>
<evidence type="ECO:0000259" key="5">
    <source>
        <dbReference type="Pfam" id="PF02441"/>
    </source>
</evidence>
<comment type="catalytic activity">
    <reaction evidence="3 4">
        <text>(R)-4'-phosphopantothenate + L-cysteine + CTP = N-[(R)-4-phosphopantothenoyl]-L-cysteine + CMP + diphosphate + H(+)</text>
        <dbReference type="Rhea" id="RHEA:19397"/>
        <dbReference type="ChEBI" id="CHEBI:10986"/>
        <dbReference type="ChEBI" id="CHEBI:15378"/>
        <dbReference type="ChEBI" id="CHEBI:33019"/>
        <dbReference type="ChEBI" id="CHEBI:35235"/>
        <dbReference type="ChEBI" id="CHEBI:37563"/>
        <dbReference type="ChEBI" id="CHEBI:59458"/>
        <dbReference type="ChEBI" id="CHEBI:60377"/>
        <dbReference type="EC" id="6.3.2.5"/>
    </reaction>
</comment>
<comment type="function">
    <text evidence="3">Catalyzes two sequential steps in the biosynthesis of coenzyme A. In the first step cysteine is conjugated to 4'-phosphopantothenate to form 4-phosphopantothenoylcysteine. In the second step the latter compound is decarboxylated to form 4'-phosphopantotheine.</text>
</comment>
<evidence type="ECO:0000313" key="8">
    <source>
        <dbReference type="Proteomes" id="UP000653472"/>
    </source>
</evidence>
<dbReference type="GO" id="GO:0004633">
    <property type="term" value="F:phosphopantothenoylcysteine decarboxylase activity"/>
    <property type="evidence" value="ECO:0007669"/>
    <property type="project" value="UniProtKB-UniRule"/>
</dbReference>